<evidence type="ECO:0000313" key="2">
    <source>
        <dbReference type="EMBL" id="VDK23212.1"/>
    </source>
</evidence>
<dbReference type="EMBL" id="UYRR01007012">
    <property type="protein sequence ID" value="VDK23212.1"/>
    <property type="molecule type" value="Genomic_DNA"/>
</dbReference>
<dbReference type="GO" id="GO:0016491">
    <property type="term" value="F:oxidoreductase activity"/>
    <property type="evidence" value="ECO:0007669"/>
    <property type="project" value="TreeGrafter"/>
</dbReference>
<reference evidence="2 3" key="2">
    <citation type="submission" date="2018-11" db="EMBL/GenBank/DDBJ databases">
        <authorList>
            <consortium name="Pathogen Informatics"/>
        </authorList>
    </citation>
    <scope>NUCLEOTIDE SEQUENCE [LARGE SCALE GENOMIC DNA]</scope>
</reference>
<evidence type="ECO:0000313" key="3">
    <source>
        <dbReference type="Proteomes" id="UP000267096"/>
    </source>
</evidence>
<evidence type="ECO:0000256" key="1">
    <source>
        <dbReference type="ARBA" id="ARBA00001954"/>
    </source>
</evidence>
<dbReference type="GO" id="GO:0032451">
    <property type="term" value="F:demethylase activity"/>
    <property type="evidence" value="ECO:0007669"/>
    <property type="project" value="TreeGrafter"/>
</dbReference>
<sequence length="108" mass="12594">MMNEMMNSFQLNFSVNLLNDCVMTFTNDEKRIVVYAALKRRTLICMADEVRYKWKHGVLSQHVPGRRIALTMREASPTFKEGGELYEKFGKELIRLSNVRIAFSNELT</sequence>
<name>A0A0M3J9R2_ANISI</name>
<dbReference type="Gene3D" id="2.60.120.590">
    <property type="entry name" value="Alpha-ketoglutarate-dependent dioxygenase AlkB-like"/>
    <property type="match status" value="1"/>
</dbReference>
<evidence type="ECO:0000313" key="4">
    <source>
        <dbReference type="WBParaSite" id="ASIM_0000433101-mRNA-1"/>
    </source>
</evidence>
<dbReference type="OrthoDB" id="442860at2759"/>
<gene>
    <name evidence="2" type="ORF">ASIM_LOCUS4146</name>
</gene>
<dbReference type="InterPro" id="IPR037151">
    <property type="entry name" value="AlkB-like_sf"/>
</dbReference>
<protein>
    <submittedName>
        <fullName evidence="4">2OG-FeII_Oxy_2 domain-containing protein</fullName>
    </submittedName>
</protein>
<dbReference type="Proteomes" id="UP000267096">
    <property type="component" value="Unassembled WGS sequence"/>
</dbReference>
<accession>A0A0M3J9R2</accession>
<dbReference type="AlphaFoldDB" id="A0A0M3J9R2"/>
<dbReference type="WBParaSite" id="ASIM_0000433101-mRNA-1">
    <property type="protein sequence ID" value="ASIM_0000433101-mRNA-1"/>
    <property type="gene ID" value="ASIM_0000433101"/>
</dbReference>
<keyword evidence="3" id="KW-1185">Reference proteome</keyword>
<dbReference type="GO" id="GO:0070988">
    <property type="term" value="P:demethylation"/>
    <property type="evidence" value="ECO:0007669"/>
    <property type="project" value="InterPro"/>
</dbReference>
<dbReference type="PANTHER" id="PTHR12463:SF0">
    <property type="entry name" value="ALPHA-KETOGLUTARATE-DEPENDENT DIOXYGENASE ALKB HOMOLOG 4"/>
    <property type="match status" value="1"/>
</dbReference>
<dbReference type="SUPFAM" id="SSF51197">
    <property type="entry name" value="Clavaminate synthase-like"/>
    <property type="match status" value="1"/>
</dbReference>
<comment type="cofactor">
    <cofactor evidence="1">
        <name>Fe(2+)</name>
        <dbReference type="ChEBI" id="CHEBI:29033"/>
    </cofactor>
</comment>
<dbReference type="PANTHER" id="PTHR12463">
    <property type="entry name" value="OXYGENASE-RELATED"/>
    <property type="match status" value="1"/>
</dbReference>
<organism evidence="4">
    <name type="scientific">Anisakis simplex</name>
    <name type="common">Herring worm</name>
    <dbReference type="NCBI Taxonomy" id="6269"/>
    <lineage>
        <taxon>Eukaryota</taxon>
        <taxon>Metazoa</taxon>
        <taxon>Ecdysozoa</taxon>
        <taxon>Nematoda</taxon>
        <taxon>Chromadorea</taxon>
        <taxon>Rhabditida</taxon>
        <taxon>Spirurina</taxon>
        <taxon>Ascaridomorpha</taxon>
        <taxon>Ascaridoidea</taxon>
        <taxon>Anisakidae</taxon>
        <taxon>Anisakis</taxon>
        <taxon>Anisakis simplex complex</taxon>
    </lineage>
</organism>
<dbReference type="InterPro" id="IPR032857">
    <property type="entry name" value="ALKBH4"/>
</dbReference>
<proteinExistence type="predicted"/>
<reference evidence="4" key="1">
    <citation type="submission" date="2017-02" db="UniProtKB">
        <authorList>
            <consortium name="WormBaseParasite"/>
        </authorList>
    </citation>
    <scope>IDENTIFICATION</scope>
</reference>